<name>A0A9D1CQJ6_9FIRM</name>
<dbReference type="Proteomes" id="UP000886874">
    <property type="component" value="Unassembled WGS sequence"/>
</dbReference>
<feature type="domain" description="N-acetyltransferase" evidence="1">
    <location>
        <begin position="226"/>
        <end position="303"/>
    </location>
</feature>
<dbReference type="CDD" id="cd04301">
    <property type="entry name" value="NAT_SF"/>
    <property type="match status" value="1"/>
</dbReference>
<dbReference type="CDD" id="cd07067">
    <property type="entry name" value="HP_PGM_like"/>
    <property type="match status" value="1"/>
</dbReference>
<accession>A0A9D1CQJ6</accession>
<dbReference type="Gene3D" id="3.40.50.1240">
    <property type="entry name" value="Phosphoglycerate mutase-like"/>
    <property type="match status" value="1"/>
</dbReference>
<dbReference type="EMBL" id="DVFN01000137">
    <property type="protein sequence ID" value="HIQ70534.1"/>
    <property type="molecule type" value="Genomic_DNA"/>
</dbReference>
<organism evidence="2 3">
    <name type="scientific">Candidatus Avoscillospira stercorigallinarum</name>
    <dbReference type="NCBI Taxonomy" id="2840708"/>
    <lineage>
        <taxon>Bacteria</taxon>
        <taxon>Bacillati</taxon>
        <taxon>Bacillota</taxon>
        <taxon>Clostridia</taxon>
        <taxon>Eubacteriales</taxon>
        <taxon>Oscillospiraceae</taxon>
        <taxon>Oscillospiraceae incertae sedis</taxon>
        <taxon>Candidatus Avoscillospira</taxon>
    </lineage>
</organism>
<protein>
    <submittedName>
        <fullName evidence="2">Histidine phosphatase family protein</fullName>
    </submittedName>
</protein>
<dbReference type="InterPro" id="IPR029033">
    <property type="entry name" value="His_PPase_superfam"/>
</dbReference>
<dbReference type="SUPFAM" id="SSF53254">
    <property type="entry name" value="Phosphoglycerate mutase-like"/>
    <property type="match status" value="1"/>
</dbReference>
<dbReference type="InterPro" id="IPR050275">
    <property type="entry name" value="PGM_Phosphatase"/>
</dbReference>
<dbReference type="SMART" id="SM00855">
    <property type="entry name" value="PGAM"/>
    <property type="match status" value="1"/>
</dbReference>
<dbReference type="Gene3D" id="3.40.630.30">
    <property type="match status" value="1"/>
</dbReference>
<dbReference type="PANTHER" id="PTHR48100:SF1">
    <property type="entry name" value="HISTIDINE PHOSPHATASE FAMILY PROTEIN-RELATED"/>
    <property type="match status" value="1"/>
</dbReference>
<evidence type="ECO:0000313" key="3">
    <source>
        <dbReference type="Proteomes" id="UP000886874"/>
    </source>
</evidence>
<evidence type="ECO:0000313" key="2">
    <source>
        <dbReference type="EMBL" id="HIQ70534.1"/>
    </source>
</evidence>
<reference evidence="2" key="1">
    <citation type="submission" date="2020-10" db="EMBL/GenBank/DDBJ databases">
        <authorList>
            <person name="Gilroy R."/>
        </authorList>
    </citation>
    <scope>NUCLEOTIDE SEQUENCE</scope>
    <source>
        <strain evidence="2">ChiSjej2B20-13462</strain>
    </source>
</reference>
<dbReference type="GO" id="GO:0016791">
    <property type="term" value="F:phosphatase activity"/>
    <property type="evidence" value="ECO:0007669"/>
    <property type="project" value="TreeGrafter"/>
</dbReference>
<dbReference type="GO" id="GO:0016747">
    <property type="term" value="F:acyltransferase activity, transferring groups other than amino-acyl groups"/>
    <property type="evidence" value="ECO:0007669"/>
    <property type="project" value="InterPro"/>
</dbReference>
<dbReference type="PANTHER" id="PTHR48100">
    <property type="entry name" value="BROAD-SPECIFICITY PHOSPHATASE YOR283W-RELATED"/>
    <property type="match status" value="1"/>
</dbReference>
<dbReference type="InterPro" id="IPR016181">
    <property type="entry name" value="Acyl_CoA_acyltransferase"/>
</dbReference>
<reference evidence="2" key="2">
    <citation type="journal article" date="2021" name="PeerJ">
        <title>Extensive microbial diversity within the chicken gut microbiome revealed by metagenomics and culture.</title>
        <authorList>
            <person name="Gilroy R."/>
            <person name="Ravi A."/>
            <person name="Getino M."/>
            <person name="Pursley I."/>
            <person name="Horton D.L."/>
            <person name="Alikhan N.F."/>
            <person name="Baker D."/>
            <person name="Gharbi K."/>
            <person name="Hall N."/>
            <person name="Watson M."/>
            <person name="Adriaenssens E.M."/>
            <person name="Foster-Nyarko E."/>
            <person name="Jarju S."/>
            <person name="Secka A."/>
            <person name="Antonio M."/>
            <person name="Oren A."/>
            <person name="Chaudhuri R.R."/>
            <person name="La Ragione R."/>
            <person name="Hildebrand F."/>
            <person name="Pallen M.J."/>
        </authorList>
    </citation>
    <scope>NUCLEOTIDE SEQUENCE</scope>
    <source>
        <strain evidence="2">ChiSjej2B20-13462</strain>
    </source>
</reference>
<dbReference type="InterPro" id="IPR013078">
    <property type="entry name" value="His_Pase_superF_clade-1"/>
</dbReference>
<dbReference type="SUPFAM" id="SSF55729">
    <property type="entry name" value="Acyl-CoA N-acyltransferases (Nat)"/>
    <property type="match status" value="1"/>
</dbReference>
<proteinExistence type="predicted"/>
<gene>
    <name evidence="2" type="ORF">IAA67_09435</name>
</gene>
<sequence>MTTLYLIRHAEAEGNLYRRIHGQFDTNVTPNGRRQIAALARRFAPIHIDACYSSDLTRTRTTAQAITAPKGLPLRLEPGFREINLGIWEDRPFGWLYAFEQEEMHHFNQAPRLWHVAGAERFEEYTARFIAALTRVAQAHDGGTAAIFSHGAVMRGVMMALFPEVEIPHCDNTAVTRLFYDGGAFTLDFFNDNSHLTGNLSTLSRQKWWRNDGKRQDVNLWFRQEHGTVPGLTAPEGETYTAYCGQDPAGLLVLRDRGAAGEIVYMGLREVYRGQGLAVQLFGQAVFTLRAAGKARLILTRPADCPAFDALLRQMDLRPDSQGRCAMELKLQVFPLLEEALV</sequence>
<comment type="caution">
    <text evidence="2">The sequence shown here is derived from an EMBL/GenBank/DDBJ whole genome shotgun (WGS) entry which is preliminary data.</text>
</comment>
<dbReference type="GO" id="GO:0005737">
    <property type="term" value="C:cytoplasm"/>
    <property type="evidence" value="ECO:0007669"/>
    <property type="project" value="TreeGrafter"/>
</dbReference>
<evidence type="ECO:0000259" key="1">
    <source>
        <dbReference type="Pfam" id="PF00583"/>
    </source>
</evidence>
<dbReference type="Pfam" id="PF00300">
    <property type="entry name" value="His_Phos_1"/>
    <property type="match status" value="1"/>
</dbReference>
<dbReference type="Pfam" id="PF00583">
    <property type="entry name" value="Acetyltransf_1"/>
    <property type="match status" value="1"/>
</dbReference>
<dbReference type="AlphaFoldDB" id="A0A9D1CQJ6"/>
<dbReference type="InterPro" id="IPR000182">
    <property type="entry name" value="GNAT_dom"/>
</dbReference>